<dbReference type="PANTHER" id="PTHR36111:SF2">
    <property type="entry name" value="INNER MEMBRANE PROTEIN"/>
    <property type="match status" value="1"/>
</dbReference>
<evidence type="ECO:0000256" key="1">
    <source>
        <dbReference type="SAM" id="Phobius"/>
    </source>
</evidence>
<feature type="transmembrane region" description="Helical" evidence="1">
    <location>
        <begin position="95"/>
        <end position="118"/>
    </location>
</feature>
<dbReference type="InterPro" id="IPR007563">
    <property type="entry name" value="DUF554"/>
</dbReference>
<feature type="transmembrane region" description="Helical" evidence="1">
    <location>
        <begin position="32"/>
        <end position="50"/>
    </location>
</feature>
<feature type="transmembrane region" description="Helical" evidence="1">
    <location>
        <begin position="6"/>
        <end position="25"/>
    </location>
</feature>
<keyword evidence="1" id="KW-0472">Membrane</keyword>
<dbReference type="PANTHER" id="PTHR36111">
    <property type="entry name" value="INNER MEMBRANE PROTEIN-RELATED"/>
    <property type="match status" value="1"/>
</dbReference>
<accession>A0A9D1S450</accession>
<dbReference type="Pfam" id="PF04474">
    <property type="entry name" value="DUF554"/>
    <property type="match status" value="1"/>
</dbReference>
<gene>
    <name evidence="2" type="ORF">IAC59_02835</name>
</gene>
<reference evidence="2" key="2">
    <citation type="journal article" date="2021" name="PeerJ">
        <title>Extensive microbial diversity within the chicken gut microbiome revealed by metagenomics and culture.</title>
        <authorList>
            <person name="Gilroy R."/>
            <person name="Ravi A."/>
            <person name="Getino M."/>
            <person name="Pursley I."/>
            <person name="Horton D.L."/>
            <person name="Alikhan N.F."/>
            <person name="Baker D."/>
            <person name="Gharbi K."/>
            <person name="Hall N."/>
            <person name="Watson M."/>
            <person name="Adriaenssens E.M."/>
            <person name="Foster-Nyarko E."/>
            <person name="Jarju S."/>
            <person name="Secka A."/>
            <person name="Antonio M."/>
            <person name="Oren A."/>
            <person name="Chaudhuri R.R."/>
            <person name="La Ragione R."/>
            <person name="Hildebrand F."/>
            <person name="Pallen M.J."/>
        </authorList>
    </citation>
    <scope>NUCLEOTIDE SEQUENCE</scope>
    <source>
        <strain evidence="2">ChiSxjej2B14-8506</strain>
    </source>
</reference>
<feature type="transmembrane region" description="Helical" evidence="1">
    <location>
        <begin position="213"/>
        <end position="233"/>
    </location>
</feature>
<evidence type="ECO:0000313" key="2">
    <source>
        <dbReference type="EMBL" id="HIU46176.1"/>
    </source>
</evidence>
<keyword evidence="1" id="KW-1133">Transmembrane helix</keyword>
<sequence>MPGVMINVAAVLLGGGAGLLLGNRVSERFQQTMTQGLSLCILLIGLSGALDGTDTIGAIVCLVVGALIGEACDIERRLNGLGEWVQRRMRGRGSNVSQGFVAASLLFCVGAMAVVGSLDAGLFGEYDTLIAKSMLDGVSALLMATTLGIGVMLSAATVLVYQGGIALLAGLVAPALSDAAVALMSGVGGLLIAGLGLNMLGVSRIRVGNLLPAVFLPIIYVPVVEWASALLGLA</sequence>
<organism evidence="2 3">
    <name type="scientific">Candidatus Fimadaptatus faecigallinarum</name>
    <dbReference type="NCBI Taxonomy" id="2840814"/>
    <lineage>
        <taxon>Bacteria</taxon>
        <taxon>Bacillati</taxon>
        <taxon>Bacillota</taxon>
        <taxon>Clostridia</taxon>
        <taxon>Eubacteriales</taxon>
        <taxon>Candidatus Fimadaptatus</taxon>
    </lineage>
</organism>
<dbReference type="Proteomes" id="UP000824123">
    <property type="component" value="Unassembled WGS sequence"/>
</dbReference>
<reference evidence="2" key="1">
    <citation type="submission" date="2020-10" db="EMBL/GenBank/DDBJ databases">
        <authorList>
            <person name="Gilroy R."/>
        </authorList>
    </citation>
    <scope>NUCLEOTIDE SEQUENCE</scope>
    <source>
        <strain evidence="2">ChiSxjej2B14-8506</strain>
    </source>
</reference>
<feature type="transmembrane region" description="Helical" evidence="1">
    <location>
        <begin position="138"/>
        <end position="161"/>
    </location>
</feature>
<proteinExistence type="predicted"/>
<name>A0A9D1S450_9FIRM</name>
<comment type="caution">
    <text evidence="2">The sequence shown here is derived from an EMBL/GenBank/DDBJ whole genome shotgun (WGS) entry which is preliminary data.</text>
</comment>
<keyword evidence="1" id="KW-0812">Transmembrane</keyword>
<dbReference type="EMBL" id="DVNK01000024">
    <property type="protein sequence ID" value="HIU46176.1"/>
    <property type="molecule type" value="Genomic_DNA"/>
</dbReference>
<evidence type="ECO:0000313" key="3">
    <source>
        <dbReference type="Proteomes" id="UP000824123"/>
    </source>
</evidence>
<dbReference type="AlphaFoldDB" id="A0A9D1S450"/>
<feature type="transmembrane region" description="Helical" evidence="1">
    <location>
        <begin position="168"/>
        <end position="193"/>
    </location>
</feature>
<protein>
    <submittedName>
        <fullName evidence="2">DUF554 domain-containing protein</fullName>
    </submittedName>
</protein>